<protein>
    <submittedName>
        <fullName evidence="1">Uncharacterized protein</fullName>
    </submittedName>
</protein>
<organism evidence="1 2">
    <name type="scientific">Phaseolus angularis</name>
    <name type="common">Azuki bean</name>
    <name type="synonym">Vigna angularis</name>
    <dbReference type="NCBI Taxonomy" id="3914"/>
    <lineage>
        <taxon>Eukaryota</taxon>
        <taxon>Viridiplantae</taxon>
        <taxon>Streptophyta</taxon>
        <taxon>Embryophyta</taxon>
        <taxon>Tracheophyta</taxon>
        <taxon>Spermatophyta</taxon>
        <taxon>Magnoliopsida</taxon>
        <taxon>eudicotyledons</taxon>
        <taxon>Gunneridae</taxon>
        <taxon>Pentapetalae</taxon>
        <taxon>rosids</taxon>
        <taxon>fabids</taxon>
        <taxon>Fabales</taxon>
        <taxon>Fabaceae</taxon>
        <taxon>Papilionoideae</taxon>
        <taxon>50 kb inversion clade</taxon>
        <taxon>NPAAA clade</taxon>
        <taxon>indigoferoid/millettioid clade</taxon>
        <taxon>Phaseoleae</taxon>
        <taxon>Vigna</taxon>
    </lineage>
</organism>
<reference evidence="2" key="1">
    <citation type="journal article" date="2015" name="Proc. Natl. Acad. Sci. U.S.A.">
        <title>Genome sequencing of adzuki bean (Vigna angularis) provides insight into high starch and low fat accumulation and domestication.</title>
        <authorList>
            <person name="Yang K."/>
            <person name="Tian Z."/>
            <person name="Chen C."/>
            <person name="Luo L."/>
            <person name="Zhao B."/>
            <person name="Wang Z."/>
            <person name="Yu L."/>
            <person name="Li Y."/>
            <person name="Sun Y."/>
            <person name="Li W."/>
            <person name="Chen Y."/>
            <person name="Li Y."/>
            <person name="Zhang Y."/>
            <person name="Ai D."/>
            <person name="Zhao J."/>
            <person name="Shang C."/>
            <person name="Ma Y."/>
            <person name="Wu B."/>
            <person name="Wang M."/>
            <person name="Gao L."/>
            <person name="Sun D."/>
            <person name="Zhang P."/>
            <person name="Guo F."/>
            <person name="Wang W."/>
            <person name="Li Y."/>
            <person name="Wang J."/>
            <person name="Varshney R.K."/>
            <person name="Wang J."/>
            <person name="Ling H.Q."/>
            <person name="Wan P."/>
        </authorList>
    </citation>
    <scope>NUCLEOTIDE SEQUENCE</scope>
    <source>
        <strain evidence="2">cv. Jingnong 6</strain>
    </source>
</reference>
<name>A0A0L9VK55_PHAAN</name>
<evidence type="ECO:0000313" key="1">
    <source>
        <dbReference type="EMBL" id="KOM55431.1"/>
    </source>
</evidence>
<evidence type="ECO:0000313" key="2">
    <source>
        <dbReference type="Proteomes" id="UP000053144"/>
    </source>
</evidence>
<proteinExistence type="predicted"/>
<dbReference type="EMBL" id="CM003380">
    <property type="protein sequence ID" value="KOM55431.1"/>
    <property type="molecule type" value="Genomic_DNA"/>
</dbReference>
<gene>
    <name evidence="1" type="ORF">LR48_Vigan10g132300</name>
</gene>
<dbReference type="Gramene" id="KOM55431">
    <property type="protein sequence ID" value="KOM55431"/>
    <property type="gene ID" value="LR48_Vigan10g132300"/>
</dbReference>
<dbReference type="Proteomes" id="UP000053144">
    <property type="component" value="Chromosome 10"/>
</dbReference>
<sequence>MSVLDLGSRLWWRSAGSTLRFHDTSLVVWTLTEVYCWVALFHSLLFSKRFVSLKREVVALRRFEAIAVADADGGVGVVVGWRVEGVVVKWCWFGELFRDWAAVVVVGDVKAEKEAEGGHLLQNLVGEVIEGEIEEDSNWKYLEELTPYPPTVSVHRVEKRHREDLGWFSWWLVLPLQRGKEEVFKALLRTESYALVGVGSNPRTSGNWLGNEVRGADIGLLLWLVMIL</sequence>
<accession>A0A0L9VK55</accession>
<dbReference type="AlphaFoldDB" id="A0A0L9VK55"/>